<feature type="region of interest" description="Disordered" evidence="1">
    <location>
        <begin position="1"/>
        <end position="25"/>
    </location>
</feature>
<evidence type="ECO:0000313" key="2">
    <source>
        <dbReference type="EMBL" id="MBA0552457.1"/>
    </source>
</evidence>
<dbReference type="Proteomes" id="UP000593572">
    <property type="component" value="Unassembled WGS sequence"/>
</dbReference>
<feature type="non-terminal residue" evidence="2">
    <location>
        <position position="80"/>
    </location>
</feature>
<feature type="non-terminal residue" evidence="2">
    <location>
        <position position="1"/>
    </location>
</feature>
<dbReference type="EMBL" id="JABEZX010000003">
    <property type="protein sequence ID" value="MBA0552457.1"/>
    <property type="molecule type" value="Genomic_DNA"/>
</dbReference>
<name>A0A7J8LJ32_9ROSI</name>
<proteinExistence type="predicted"/>
<organism evidence="2 3">
    <name type="scientific">Gossypium lobatum</name>
    <dbReference type="NCBI Taxonomy" id="34289"/>
    <lineage>
        <taxon>Eukaryota</taxon>
        <taxon>Viridiplantae</taxon>
        <taxon>Streptophyta</taxon>
        <taxon>Embryophyta</taxon>
        <taxon>Tracheophyta</taxon>
        <taxon>Spermatophyta</taxon>
        <taxon>Magnoliopsida</taxon>
        <taxon>eudicotyledons</taxon>
        <taxon>Gunneridae</taxon>
        <taxon>Pentapetalae</taxon>
        <taxon>rosids</taxon>
        <taxon>malvids</taxon>
        <taxon>Malvales</taxon>
        <taxon>Malvaceae</taxon>
        <taxon>Malvoideae</taxon>
        <taxon>Gossypium</taxon>
    </lineage>
</organism>
<comment type="caution">
    <text evidence="2">The sequence shown here is derived from an EMBL/GenBank/DDBJ whole genome shotgun (WGS) entry which is preliminary data.</text>
</comment>
<protein>
    <submittedName>
        <fullName evidence="2">Uncharacterized protein</fullName>
    </submittedName>
</protein>
<accession>A0A7J8LJ32</accession>
<reference evidence="2 3" key="1">
    <citation type="journal article" date="2019" name="Genome Biol. Evol.">
        <title>Insights into the evolution of the New World diploid cottons (Gossypium, subgenus Houzingenia) based on genome sequencing.</title>
        <authorList>
            <person name="Grover C.E."/>
            <person name="Arick M.A. 2nd"/>
            <person name="Thrash A."/>
            <person name="Conover J.L."/>
            <person name="Sanders W.S."/>
            <person name="Peterson D.G."/>
            <person name="Frelichowski J.E."/>
            <person name="Scheffler J.A."/>
            <person name="Scheffler B.E."/>
            <person name="Wendel J.F."/>
        </authorList>
    </citation>
    <scope>NUCLEOTIDE SEQUENCE [LARGE SCALE GENOMIC DNA]</scope>
    <source>
        <strain evidence="2">157</strain>
        <tissue evidence="2">Leaf</tissue>
    </source>
</reference>
<evidence type="ECO:0000256" key="1">
    <source>
        <dbReference type="SAM" id="MobiDB-lite"/>
    </source>
</evidence>
<gene>
    <name evidence="2" type="ORF">Golob_023262</name>
</gene>
<sequence length="80" mass="9223">GKNKTTPRNDGQAKRDEESNDISKTVPKDSAVVLVVQEFYALLRDQEPKSTEGHMWEQKKQVCIGKWIHQNVKRCIISKK</sequence>
<keyword evidence="3" id="KW-1185">Reference proteome</keyword>
<evidence type="ECO:0000313" key="3">
    <source>
        <dbReference type="Proteomes" id="UP000593572"/>
    </source>
</evidence>
<dbReference type="AlphaFoldDB" id="A0A7J8LJ32"/>